<dbReference type="EMBL" id="ML121574">
    <property type="protein sequence ID" value="RPB20326.1"/>
    <property type="molecule type" value="Genomic_DNA"/>
</dbReference>
<dbReference type="InParanoid" id="A0A3N4LCB5"/>
<name>A0A3N4LCB5_9PEZI</name>
<dbReference type="InterPro" id="IPR005624">
    <property type="entry name" value="PduO/GlcC-like"/>
</dbReference>
<reference evidence="1 2" key="1">
    <citation type="journal article" date="2018" name="Nat. Ecol. Evol.">
        <title>Pezizomycetes genomes reveal the molecular basis of ectomycorrhizal truffle lifestyle.</title>
        <authorList>
            <person name="Murat C."/>
            <person name="Payen T."/>
            <person name="Noel B."/>
            <person name="Kuo A."/>
            <person name="Morin E."/>
            <person name="Chen J."/>
            <person name="Kohler A."/>
            <person name="Krizsan K."/>
            <person name="Balestrini R."/>
            <person name="Da Silva C."/>
            <person name="Montanini B."/>
            <person name="Hainaut M."/>
            <person name="Levati E."/>
            <person name="Barry K.W."/>
            <person name="Belfiori B."/>
            <person name="Cichocki N."/>
            <person name="Clum A."/>
            <person name="Dockter R.B."/>
            <person name="Fauchery L."/>
            <person name="Guy J."/>
            <person name="Iotti M."/>
            <person name="Le Tacon F."/>
            <person name="Lindquist E.A."/>
            <person name="Lipzen A."/>
            <person name="Malagnac F."/>
            <person name="Mello A."/>
            <person name="Molinier V."/>
            <person name="Miyauchi S."/>
            <person name="Poulain J."/>
            <person name="Riccioni C."/>
            <person name="Rubini A."/>
            <person name="Sitrit Y."/>
            <person name="Splivallo R."/>
            <person name="Traeger S."/>
            <person name="Wang M."/>
            <person name="Zifcakova L."/>
            <person name="Wipf D."/>
            <person name="Zambonelli A."/>
            <person name="Paolocci F."/>
            <person name="Nowrousian M."/>
            <person name="Ottonello S."/>
            <person name="Baldrian P."/>
            <person name="Spatafora J.W."/>
            <person name="Henrissat B."/>
            <person name="Nagy L.G."/>
            <person name="Aury J.M."/>
            <person name="Wincker P."/>
            <person name="Grigoriev I.V."/>
            <person name="Bonfante P."/>
            <person name="Martin F.M."/>
        </authorList>
    </citation>
    <scope>NUCLEOTIDE SEQUENCE [LARGE SCALE GENOMIC DNA]</scope>
    <source>
        <strain evidence="1 2">ATCC MYA-4762</strain>
    </source>
</reference>
<dbReference type="GO" id="GO:0072380">
    <property type="term" value="C:TRC complex"/>
    <property type="evidence" value="ECO:0007669"/>
    <property type="project" value="TreeGrafter"/>
</dbReference>
<evidence type="ECO:0008006" key="3">
    <source>
        <dbReference type="Google" id="ProtNLM"/>
    </source>
</evidence>
<gene>
    <name evidence="1" type="ORF">L211DRAFT_841842</name>
</gene>
<dbReference type="PANTHER" id="PTHR28255:SF1">
    <property type="entry name" value="UPF0303 PROTEIN YBR137W"/>
    <property type="match status" value="1"/>
</dbReference>
<dbReference type="InterPro" id="IPR010371">
    <property type="entry name" value="YBR137W-like"/>
</dbReference>
<proteinExistence type="predicted"/>
<accession>A0A3N4LCB5</accession>
<protein>
    <recommendedName>
        <fullName evidence="3">DUF967 domain protein</fullName>
    </recommendedName>
</protein>
<evidence type="ECO:0000313" key="2">
    <source>
        <dbReference type="Proteomes" id="UP000267821"/>
    </source>
</evidence>
<dbReference type="FunCoup" id="A0A3N4LCB5">
    <property type="interactions" value="18"/>
</dbReference>
<keyword evidence="2" id="KW-1185">Reference proteome</keyword>
<dbReference type="PANTHER" id="PTHR28255">
    <property type="match status" value="1"/>
</dbReference>
<dbReference type="OrthoDB" id="2209940at2759"/>
<dbReference type="Pfam" id="PF03928">
    <property type="entry name" value="HbpS-like"/>
    <property type="match status" value="1"/>
</dbReference>
<dbReference type="GO" id="GO:0006620">
    <property type="term" value="P:post-translational protein targeting to endoplasmic reticulum membrane"/>
    <property type="evidence" value="ECO:0007669"/>
    <property type="project" value="TreeGrafter"/>
</dbReference>
<dbReference type="STRING" id="1051890.A0A3N4LCB5"/>
<dbReference type="SUPFAM" id="SSF143744">
    <property type="entry name" value="GlcG-like"/>
    <property type="match status" value="1"/>
</dbReference>
<organism evidence="1 2">
    <name type="scientific">Terfezia boudieri ATCC MYA-4762</name>
    <dbReference type="NCBI Taxonomy" id="1051890"/>
    <lineage>
        <taxon>Eukaryota</taxon>
        <taxon>Fungi</taxon>
        <taxon>Dikarya</taxon>
        <taxon>Ascomycota</taxon>
        <taxon>Pezizomycotina</taxon>
        <taxon>Pezizomycetes</taxon>
        <taxon>Pezizales</taxon>
        <taxon>Pezizaceae</taxon>
        <taxon>Terfezia</taxon>
    </lineage>
</organism>
<dbReference type="Proteomes" id="UP000267821">
    <property type="component" value="Unassembled WGS sequence"/>
</dbReference>
<dbReference type="Gene3D" id="3.30.450.150">
    <property type="entry name" value="Haem-degrading domain"/>
    <property type="match status" value="1"/>
</dbReference>
<sequence length="190" mass="20327">MSAPSVQTDDSVDPVPQLLETERSLALPSFTHATAFQLGLVIRSLALSQHPNSTIFISITSAVTPPGAPALILFQTCTGPDYLPDHMHWLERKRNTVLRFGCSSLVMREIMRRAGGGFPLGDLEAQAMFVNKFGVDGEKFVASGGGVPIRATGVDGIVAVVCVTGVTQEQDHGLAVQGLRLLKEELDKTT</sequence>
<dbReference type="AlphaFoldDB" id="A0A3N4LCB5"/>
<dbReference type="InterPro" id="IPR038084">
    <property type="entry name" value="PduO/GlcC-like_sf"/>
</dbReference>
<evidence type="ECO:0000313" key="1">
    <source>
        <dbReference type="EMBL" id="RPB20326.1"/>
    </source>
</evidence>